<reference evidence="2" key="1">
    <citation type="submission" date="2022-10" db="EMBL/GenBank/DDBJ databases">
        <title>Roseovarius pelagicus sp. nov., isolated from Arctic seawater.</title>
        <authorList>
            <person name="Hong Y.W."/>
            <person name="Hwang C.Y."/>
        </authorList>
    </citation>
    <scope>NUCLEOTIDE SEQUENCE</scope>
    <source>
        <strain evidence="2">HL-MP18</strain>
    </source>
</reference>
<accession>A0ABY6D832</accession>
<dbReference type="Proteomes" id="UP001064087">
    <property type="component" value="Chromosome"/>
</dbReference>
<proteinExistence type="predicted"/>
<name>A0ABY6D832_9RHOB</name>
<dbReference type="RefSeq" id="WP_263047270.1">
    <property type="nucleotide sequence ID" value="NZ_CP106738.1"/>
</dbReference>
<gene>
    <name evidence="2" type="ORF">N7U68_14470</name>
</gene>
<keyword evidence="3" id="KW-1185">Reference proteome</keyword>
<protein>
    <submittedName>
        <fullName evidence="2">Uncharacterized protein</fullName>
    </submittedName>
</protein>
<evidence type="ECO:0000313" key="2">
    <source>
        <dbReference type="EMBL" id="UXX82296.1"/>
    </source>
</evidence>
<evidence type="ECO:0000313" key="3">
    <source>
        <dbReference type="Proteomes" id="UP001064087"/>
    </source>
</evidence>
<feature type="compositionally biased region" description="Polar residues" evidence="1">
    <location>
        <begin position="61"/>
        <end position="72"/>
    </location>
</feature>
<dbReference type="EMBL" id="CP106738">
    <property type="protein sequence ID" value="UXX82296.1"/>
    <property type="molecule type" value="Genomic_DNA"/>
</dbReference>
<sequence length="222" mass="22889">MPSPMILLNDMIARTMVGNPAKVSGMLPQDAAQNDGRSFDRIFARNVPEHGLVLPEPETVEGQNKSEGSTDTAEADLLSADKRNTTAPAEGGQVDVSPTGARSPVSDSPLIWGDGRRADAGGGDEVSGDTNAVLDAAAMGQSPDERSLVEAQNVASRPARGVEERLTGRLQDEAAYAHSGAGTTVARASATTGRTDPGSEAGEIVQATPDQVAQGGTVLLWT</sequence>
<evidence type="ECO:0000256" key="1">
    <source>
        <dbReference type="SAM" id="MobiDB-lite"/>
    </source>
</evidence>
<feature type="region of interest" description="Disordered" evidence="1">
    <location>
        <begin position="178"/>
        <end position="201"/>
    </location>
</feature>
<organism evidence="2 3">
    <name type="scientific">Roseovarius pelagicus</name>
    <dbReference type="NCBI Taxonomy" id="2980108"/>
    <lineage>
        <taxon>Bacteria</taxon>
        <taxon>Pseudomonadati</taxon>
        <taxon>Pseudomonadota</taxon>
        <taxon>Alphaproteobacteria</taxon>
        <taxon>Rhodobacterales</taxon>
        <taxon>Roseobacteraceae</taxon>
        <taxon>Roseovarius</taxon>
    </lineage>
</organism>
<feature type="region of interest" description="Disordered" evidence="1">
    <location>
        <begin position="51"/>
        <end position="127"/>
    </location>
</feature>